<evidence type="ECO:0000256" key="1">
    <source>
        <dbReference type="SAM" id="Phobius"/>
    </source>
</evidence>
<keyword evidence="1" id="KW-0812">Transmembrane</keyword>
<dbReference type="EMBL" id="FRBD01000001">
    <property type="protein sequence ID" value="SHK28757.1"/>
    <property type="molecule type" value="Genomic_DNA"/>
</dbReference>
<dbReference type="RefSeq" id="WP_175549365.1">
    <property type="nucleotide sequence ID" value="NZ_FRBD01000001.1"/>
</dbReference>
<keyword evidence="1" id="KW-1133">Transmembrane helix</keyword>
<name>A0A1M6R8Y4_XYLRU</name>
<keyword evidence="1" id="KW-0472">Membrane</keyword>
<accession>A0A1M6R8Y4</accession>
<evidence type="ECO:0000313" key="3">
    <source>
        <dbReference type="Proteomes" id="UP000184130"/>
    </source>
</evidence>
<sequence length="57" mass="6495">MSEHHHHHHHKDGASEFKQKSLAAIKRRKLLEKILKISLIIVAIIMAIAVVFVYTVG</sequence>
<feature type="transmembrane region" description="Helical" evidence="1">
    <location>
        <begin position="34"/>
        <end position="56"/>
    </location>
</feature>
<proteinExistence type="predicted"/>
<protein>
    <submittedName>
        <fullName evidence="2">Uncharacterized protein</fullName>
    </submittedName>
</protein>
<dbReference type="Proteomes" id="UP000184130">
    <property type="component" value="Unassembled WGS sequence"/>
</dbReference>
<organism evidence="2 3">
    <name type="scientific">Xylanibacter ruminicola</name>
    <name type="common">Prevotella ruminicola</name>
    <dbReference type="NCBI Taxonomy" id="839"/>
    <lineage>
        <taxon>Bacteria</taxon>
        <taxon>Pseudomonadati</taxon>
        <taxon>Bacteroidota</taxon>
        <taxon>Bacteroidia</taxon>
        <taxon>Bacteroidales</taxon>
        <taxon>Prevotellaceae</taxon>
        <taxon>Xylanibacter</taxon>
    </lineage>
</organism>
<evidence type="ECO:0000313" key="2">
    <source>
        <dbReference type="EMBL" id="SHK28757.1"/>
    </source>
</evidence>
<dbReference type="AlphaFoldDB" id="A0A1M6R8Y4"/>
<reference evidence="2 3" key="1">
    <citation type="submission" date="2016-11" db="EMBL/GenBank/DDBJ databases">
        <authorList>
            <person name="Jaros S."/>
            <person name="Januszkiewicz K."/>
            <person name="Wedrychowicz H."/>
        </authorList>
    </citation>
    <scope>NUCLEOTIDE SEQUENCE [LARGE SCALE GENOMIC DNA]</scope>
    <source>
        <strain evidence="2 3">KHT3</strain>
    </source>
</reference>
<gene>
    <name evidence="2" type="ORF">SAMN05216463_101138</name>
</gene>